<reference evidence="1" key="1">
    <citation type="submission" date="2021-12" db="EMBL/GenBank/DDBJ databases">
        <authorList>
            <person name="Martin H S."/>
        </authorList>
    </citation>
    <scope>NUCLEOTIDE SEQUENCE</scope>
</reference>
<dbReference type="AlphaFoldDB" id="A0A8J9UGV7"/>
<feature type="non-terminal residue" evidence="1">
    <location>
        <position position="312"/>
    </location>
</feature>
<evidence type="ECO:0000313" key="1">
    <source>
        <dbReference type="EMBL" id="CAH0720018.1"/>
    </source>
</evidence>
<name>A0A8J9UGV7_9NEOP</name>
<dbReference type="Proteomes" id="UP000838878">
    <property type="component" value="Chromosome 14"/>
</dbReference>
<evidence type="ECO:0000313" key="2">
    <source>
        <dbReference type="Proteomes" id="UP000838878"/>
    </source>
</evidence>
<sequence length="312" mass="34985">MTLRRCDSLPAKLREVPISNCEISQPLTNKISDSNTDPNFTDAVIRDEVIATWKSLHTDIKNIKNGFPTKNEPSNYGLDKRNSITHKFSPKFARNNRERQKKITYHNRHIAVGAQDADRSSSFPLDTGQRCSIDNKKNNSARRKTLLERLLSWRTPECDCHIKYPNIHPAPKTTAEDVCTCGVLQTNKVNNQSKYAERGRSKSVGYEAAREVTQFRRCASAGATVGAETAAALRARAALTLARRYYPEGGWGWTITIVGTIVQIISHGLQLGGGTGAIACTASVKYHVQPLYTYVIREQQRQRHRVGENYLL</sequence>
<dbReference type="EMBL" id="OV170234">
    <property type="protein sequence ID" value="CAH0720018.1"/>
    <property type="molecule type" value="Genomic_DNA"/>
</dbReference>
<protein>
    <submittedName>
        <fullName evidence="1">Uncharacterized protein</fullName>
    </submittedName>
</protein>
<gene>
    <name evidence="1" type="ORF">BINO364_LOCUS6291</name>
</gene>
<accession>A0A8J9UGV7</accession>
<keyword evidence="2" id="KW-1185">Reference proteome</keyword>
<dbReference type="OrthoDB" id="6911653at2759"/>
<proteinExistence type="predicted"/>
<organism evidence="1 2">
    <name type="scientific">Brenthis ino</name>
    <name type="common">lesser marbled fritillary</name>
    <dbReference type="NCBI Taxonomy" id="405034"/>
    <lineage>
        <taxon>Eukaryota</taxon>
        <taxon>Metazoa</taxon>
        <taxon>Ecdysozoa</taxon>
        <taxon>Arthropoda</taxon>
        <taxon>Hexapoda</taxon>
        <taxon>Insecta</taxon>
        <taxon>Pterygota</taxon>
        <taxon>Neoptera</taxon>
        <taxon>Endopterygota</taxon>
        <taxon>Lepidoptera</taxon>
        <taxon>Glossata</taxon>
        <taxon>Ditrysia</taxon>
        <taxon>Papilionoidea</taxon>
        <taxon>Nymphalidae</taxon>
        <taxon>Heliconiinae</taxon>
        <taxon>Argynnini</taxon>
        <taxon>Brenthis</taxon>
    </lineage>
</organism>